<dbReference type="GO" id="GO:0016757">
    <property type="term" value="F:glycosyltransferase activity"/>
    <property type="evidence" value="ECO:0007669"/>
    <property type="project" value="UniProtKB-KW"/>
</dbReference>
<dbReference type="EMBL" id="JAUKWQ010000003">
    <property type="protein sequence ID" value="MDO1582794.1"/>
    <property type="molecule type" value="Genomic_DNA"/>
</dbReference>
<proteinExistence type="predicted"/>
<organism evidence="3 4">
    <name type="scientific">Rhizobium oryzicola</name>
    <dbReference type="NCBI Taxonomy" id="1232668"/>
    <lineage>
        <taxon>Bacteria</taxon>
        <taxon>Pseudomonadati</taxon>
        <taxon>Pseudomonadota</taxon>
        <taxon>Alphaproteobacteria</taxon>
        <taxon>Hyphomicrobiales</taxon>
        <taxon>Rhizobiaceae</taxon>
        <taxon>Rhizobium/Agrobacterium group</taxon>
        <taxon>Rhizobium</taxon>
    </lineage>
</organism>
<reference evidence="3" key="1">
    <citation type="journal article" date="2015" name="Int. J. Syst. Evol. Microbiol.">
        <title>Rhizobium oryzicola sp. nov., potential plant-growth-promoting endophytic bacteria isolated from rice roots.</title>
        <authorList>
            <person name="Zhang X.X."/>
            <person name="Gao J.S."/>
            <person name="Cao Y.H."/>
            <person name="Sheirdil R.A."/>
            <person name="Wang X.C."/>
            <person name="Zhang L."/>
        </authorList>
    </citation>
    <scope>NUCLEOTIDE SEQUENCE</scope>
    <source>
        <strain evidence="3">05753</strain>
    </source>
</reference>
<dbReference type="Proteomes" id="UP001169006">
    <property type="component" value="Unassembled WGS sequence"/>
</dbReference>
<comment type="caution">
    <text evidence="3">The sequence shown here is derived from an EMBL/GenBank/DDBJ whole genome shotgun (WGS) entry which is preliminary data.</text>
</comment>
<gene>
    <name evidence="3" type="ORF">Q2T52_11945</name>
</gene>
<dbReference type="Pfam" id="PF13439">
    <property type="entry name" value="Glyco_transf_4"/>
    <property type="match status" value="1"/>
</dbReference>
<dbReference type="PANTHER" id="PTHR12526">
    <property type="entry name" value="GLYCOSYLTRANSFERASE"/>
    <property type="match status" value="1"/>
</dbReference>
<dbReference type="InterPro" id="IPR028098">
    <property type="entry name" value="Glyco_trans_4-like_N"/>
</dbReference>
<feature type="domain" description="Glycosyltransferase subfamily 4-like N-terminal" evidence="2">
    <location>
        <begin position="68"/>
        <end position="180"/>
    </location>
</feature>
<dbReference type="Pfam" id="PF00534">
    <property type="entry name" value="Glycos_transf_1"/>
    <property type="match status" value="1"/>
</dbReference>
<evidence type="ECO:0000313" key="4">
    <source>
        <dbReference type="Proteomes" id="UP001169006"/>
    </source>
</evidence>
<dbReference type="PANTHER" id="PTHR12526:SF631">
    <property type="entry name" value="BLL6306 PROTEIN"/>
    <property type="match status" value="1"/>
</dbReference>
<evidence type="ECO:0000313" key="3">
    <source>
        <dbReference type="EMBL" id="MDO1582794.1"/>
    </source>
</evidence>
<accession>A0ABT8SWF4</accession>
<dbReference type="RefSeq" id="WP_302076964.1">
    <property type="nucleotide sequence ID" value="NZ_JAUKWQ010000003.1"/>
</dbReference>
<dbReference type="InterPro" id="IPR001296">
    <property type="entry name" value="Glyco_trans_1"/>
</dbReference>
<evidence type="ECO:0000259" key="1">
    <source>
        <dbReference type="Pfam" id="PF00534"/>
    </source>
</evidence>
<dbReference type="SUPFAM" id="SSF53756">
    <property type="entry name" value="UDP-Glycosyltransferase/glycogen phosphorylase"/>
    <property type="match status" value="1"/>
</dbReference>
<dbReference type="Gene3D" id="3.40.50.2000">
    <property type="entry name" value="Glycogen Phosphorylase B"/>
    <property type="match status" value="2"/>
</dbReference>
<name>A0ABT8SWF4_9HYPH</name>
<protein>
    <submittedName>
        <fullName evidence="3">Glycosyltransferase family 4 protein</fullName>
        <ecNumber evidence="3">2.4.-.-</ecNumber>
    </submittedName>
</protein>
<keyword evidence="3" id="KW-0808">Transferase</keyword>
<feature type="domain" description="Glycosyl transferase family 1" evidence="1">
    <location>
        <begin position="193"/>
        <end position="347"/>
    </location>
</feature>
<dbReference type="EC" id="2.4.-.-" evidence="3"/>
<reference evidence="3" key="2">
    <citation type="submission" date="2023-07" db="EMBL/GenBank/DDBJ databases">
        <authorList>
            <person name="Sun H."/>
        </authorList>
    </citation>
    <scope>NUCLEOTIDE SEQUENCE</scope>
    <source>
        <strain evidence="3">05753</strain>
    </source>
</reference>
<keyword evidence="4" id="KW-1185">Reference proteome</keyword>
<sequence>MIQDQLNIRPLKIMIATPGGRLGQGGIDRMMMSLHDELQKEAAQGGEPGCKVEATFVPTRGTGHIAFSPLYLLAFCIRMIFERLCGQLDVVHINLASEGSTYRKLIIAAFARLMKIPYVIHLHGAEYMIFWSDRDSFINRQIKMMFERAGGIIVLGRAWRDFVLRKAPAVSERVFIIPNATAAPDRAHVGGGDKVHIIFLGRVGERKGVPQLCEALADMKDMSGWKATIAGDGEVDWLRQHLRKLQLEDRVAVSGWQGPEEVGHLLSNADILALPSFAENLPVSVIEAMAEGLAIVATPVGAVEDIIKNEDNGLLIQPGDVAALRGALQRLLDDPLLRKRLGDCARQTHRQRLDLPHYVHDICSVWMSISQSAHDR</sequence>
<keyword evidence="3" id="KW-0328">Glycosyltransferase</keyword>
<dbReference type="CDD" id="cd03801">
    <property type="entry name" value="GT4_PimA-like"/>
    <property type="match status" value="1"/>
</dbReference>
<evidence type="ECO:0000259" key="2">
    <source>
        <dbReference type="Pfam" id="PF13439"/>
    </source>
</evidence>